<dbReference type="GO" id="GO:0004252">
    <property type="term" value="F:serine-type endopeptidase activity"/>
    <property type="evidence" value="ECO:0007669"/>
    <property type="project" value="UniProtKB-UniRule"/>
</dbReference>
<accession>A0A2N7VTA7</accession>
<feature type="active site" description="Charge relay system" evidence="7 8">
    <location>
        <position position="334"/>
    </location>
</feature>
<dbReference type="SUPFAM" id="SSF52743">
    <property type="entry name" value="Subtilisin-like"/>
    <property type="match status" value="1"/>
</dbReference>
<proteinExistence type="inferred from homology"/>
<dbReference type="GO" id="GO:0005737">
    <property type="term" value="C:cytoplasm"/>
    <property type="evidence" value="ECO:0007669"/>
    <property type="project" value="UniProtKB-ARBA"/>
</dbReference>
<sequence length="563" mass="58399">MIVFERGPRLPAASKSFAVVTMSAAFAACLAACGGGSAGDTAAPPAVTAGAREDPLFPFQWHLVNTGQSGHPTAALHGLRGVDLNVAPVWRRGFDGTGVTVAVLDNGVEIGHQDLRANIAPGLSFNYRTGAVDPTPAEQGSSHGTSVAGVIAAARNGIGGVGVAPGAKLAGLNVLTTQYLSDVVDALGRGIRDNTIAISNNSWGPASGGMPAPPYPMLAEILRRGVDQGRAGKGIVYIFSGGNHHHDEIEFFLSGKRTPDYTPSNFYGHRTKQALIVCAVNARGVASAYSANGSNLLVCAPSNDTSNIEGSAPTPGITTTETFGRYGHDFGGTSAAAPAVSGVVALMLQANPNLTWRDVRLILARTARILPSMAQDPAAEWIKTGAHNPHTGRKYQYSTRYGFGLVDADAAVSYAQRFISVGGSSAGFWATTCSGSGNASEDKAAAGAVEQSIFMGCGNRTVEFLEADLTLEHPNFRALRVTLESPSGTEIVLSPEYANCAASFDLRGETADACGTASISHRYSTHAVTALDEPATGVWTLRIEDALGTGVPVRLRNAALHIT</sequence>
<keyword evidence="4 8" id="KW-0378">Hydrolase</keyword>
<feature type="active site" description="Charge relay system" evidence="7 8">
    <location>
        <position position="105"/>
    </location>
</feature>
<feature type="chain" id="PRO_5014976872" description="P/Homo B domain-containing protein" evidence="9">
    <location>
        <begin position="28"/>
        <end position="563"/>
    </location>
</feature>
<evidence type="ECO:0000259" key="10">
    <source>
        <dbReference type="PROSITE" id="PS51829"/>
    </source>
</evidence>
<evidence type="ECO:0000313" key="11">
    <source>
        <dbReference type="EMBL" id="PMS20369.1"/>
    </source>
</evidence>
<dbReference type="RefSeq" id="WP_102645349.1">
    <property type="nucleotide sequence ID" value="NZ_PNYA01000008.1"/>
</dbReference>
<organism evidence="11 12">
    <name type="scientific">Trinickia dabaoshanensis</name>
    <dbReference type="NCBI Taxonomy" id="564714"/>
    <lineage>
        <taxon>Bacteria</taxon>
        <taxon>Pseudomonadati</taxon>
        <taxon>Pseudomonadota</taxon>
        <taxon>Betaproteobacteria</taxon>
        <taxon>Burkholderiales</taxon>
        <taxon>Burkholderiaceae</taxon>
        <taxon>Trinickia</taxon>
    </lineage>
</organism>
<dbReference type="Proteomes" id="UP000235616">
    <property type="component" value="Unassembled WGS sequence"/>
</dbReference>
<feature type="signal peptide" evidence="9">
    <location>
        <begin position="1"/>
        <end position="27"/>
    </location>
</feature>
<comment type="similarity">
    <text evidence="1">Belongs to the peptidase S8 family. Furin subfamily.</text>
</comment>
<evidence type="ECO:0000256" key="9">
    <source>
        <dbReference type="SAM" id="SignalP"/>
    </source>
</evidence>
<evidence type="ECO:0000256" key="8">
    <source>
        <dbReference type="PROSITE-ProRule" id="PRU01240"/>
    </source>
</evidence>
<evidence type="ECO:0000313" key="12">
    <source>
        <dbReference type="Proteomes" id="UP000235616"/>
    </source>
</evidence>
<evidence type="ECO:0000256" key="4">
    <source>
        <dbReference type="ARBA" id="ARBA00022801"/>
    </source>
</evidence>
<dbReference type="GO" id="GO:0016485">
    <property type="term" value="P:protein processing"/>
    <property type="evidence" value="ECO:0007669"/>
    <property type="project" value="TreeGrafter"/>
</dbReference>
<dbReference type="Pfam" id="PF01483">
    <property type="entry name" value="P_proprotein"/>
    <property type="match status" value="1"/>
</dbReference>
<evidence type="ECO:0000256" key="6">
    <source>
        <dbReference type="ARBA" id="ARBA00022837"/>
    </source>
</evidence>
<keyword evidence="2 8" id="KW-0645">Protease</keyword>
<dbReference type="PROSITE" id="PS00138">
    <property type="entry name" value="SUBTILASE_SER"/>
    <property type="match status" value="1"/>
</dbReference>
<dbReference type="InterPro" id="IPR023828">
    <property type="entry name" value="Peptidase_S8_Ser-AS"/>
</dbReference>
<evidence type="ECO:0000256" key="3">
    <source>
        <dbReference type="ARBA" id="ARBA00022729"/>
    </source>
</evidence>
<dbReference type="OrthoDB" id="1676884at2"/>
<gene>
    <name evidence="11" type="ORF">C0Z18_10525</name>
</gene>
<keyword evidence="12" id="KW-1185">Reference proteome</keyword>
<dbReference type="PANTHER" id="PTHR42884:SF14">
    <property type="entry name" value="NEUROENDOCRINE CONVERTASE 1"/>
    <property type="match status" value="1"/>
</dbReference>
<dbReference type="Pfam" id="PF00082">
    <property type="entry name" value="Peptidase_S8"/>
    <property type="match status" value="1"/>
</dbReference>
<dbReference type="PROSITE" id="PS51829">
    <property type="entry name" value="P_HOMO_B"/>
    <property type="match status" value="1"/>
</dbReference>
<dbReference type="GO" id="GO:0012505">
    <property type="term" value="C:endomembrane system"/>
    <property type="evidence" value="ECO:0007669"/>
    <property type="project" value="UniProtKB-ARBA"/>
</dbReference>
<dbReference type="InterPro" id="IPR008979">
    <property type="entry name" value="Galactose-bd-like_sf"/>
</dbReference>
<evidence type="ECO:0000256" key="2">
    <source>
        <dbReference type="ARBA" id="ARBA00022670"/>
    </source>
</evidence>
<dbReference type="PANTHER" id="PTHR42884">
    <property type="entry name" value="PROPROTEIN CONVERTASE SUBTILISIN/KEXIN-RELATED"/>
    <property type="match status" value="1"/>
</dbReference>
<dbReference type="SUPFAM" id="SSF49785">
    <property type="entry name" value="Galactose-binding domain-like"/>
    <property type="match status" value="1"/>
</dbReference>
<keyword evidence="6" id="KW-0106">Calcium</keyword>
<dbReference type="PROSITE" id="PS00137">
    <property type="entry name" value="SUBTILASE_HIS"/>
    <property type="match status" value="1"/>
</dbReference>
<dbReference type="GO" id="GO:0016020">
    <property type="term" value="C:membrane"/>
    <property type="evidence" value="ECO:0007669"/>
    <property type="project" value="TreeGrafter"/>
</dbReference>
<dbReference type="CDD" id="cd04059">
    <property type="entry name" value="Peptidases_S8_Protein_convertases_Kexins_Furin-like"/>
    <property type="match status" value="1"/>
</dbReference>
<name>A0A2N7VTA7_9BURK</name>
<feature type="active site" description="Charge relay system" evidence="7 8">
    <location>
        <position position="143"/>
    </location>
</feature>
<dbReference type="Gene3D" id="2.60.120.260">
    <property type="entry name" value="Galactose-binding domain-like"/>
    <property type="match status" value="1"/>
</dbReference>
<comment type="caution">
    <text evidence="11">The sequence shown here is derived from an EMBL/GenBank/DDBJ whole genome shotgun (WGS) entry which is preliminary data.</text>
</comment>
<dbReference type="AlphaFoldDB" id="A0A2N7VTA7"/>
<dbReference type="PROSITE" id="PS51892">
    <property type="entry name" value="SUBTILASE"/>
    <property type="match status" value="1"/>
</dbReference>
<evidence type="ECO:0000256" key="7">
    <source>
        <dbReference type="PIRSR" id="PIRSR615500-1"/>
    </source>
</evidence>
<dbReference type="InterPro" id="IPR015500">
    <property type="entry name" value="Peptidase_S8_subtilisin-rel"/>
</dbReference>
<dbReference type="InterPro" id="IPR034182">
    <property type="entry name" value="Kexin/furin"/>
</dbReference>
<protein>
    <recommendedName>
        <fullName evidence="10">P/Homo B domain-containing protein</fullName>
    </recommendedName>
</protein>
<evidence type="ECO:0000256" key="1">
    <source>
        <dbReference type="ARBA" id="ARBA00005325"/>
    </source>
</evidence>
<keyword evidence="5 8" id="KW-0720">Serine protease</keyword>
<dbReference type="InterPro" id="IPR000209">
    <property type="entry name" value="Peptidase_S8/S53_dom"/>
</dbReference>
<feature type="domain" description="P/Homo B" evidence="10">
    <location>
        <begin position="424"/>
        <end position="563"/>
    </location>
</feature>
<dbReference type="PROSITE" id="PS51257">
    <property type="entry name" value="PROKAR_LIPOPROTEIN"/>
    <property type="match status" value="1"/>
</dbReference>
<dbReference type="EMBL" id="PNYA01000008">
    <property type="protein sequence ID" value="PMS20369.1"/>
    <property type="molecule type" value="Genomic_DNA"/>
</dbReference>
<keyword evidence="3 9" id="KW-0732">Signal</keyword>
<dbReference type="InterPro" id="IPR002884">
    <property type="entry name" value="P_dom"/>
</dbReference>
<reference evidence="11 12" key="1">
    <citation type="submission" date="2018-01" db="EMBL/GenBank/DDBJ databases">
        <title>Whole genome analyses suggest that Burkholderia sensu lato contains two further novel genera in the rhizoxinica-symbiotica group Mycetohabitans gen. nov., and Trinickia gen. nov.: implications for the evolution of diazotrophy and nodulation in the Burkholderiaceae.</title>
        <authorList>
            <person name="Estrada-de los Santos P."/>
            <person name="Palmer M."/>
            <person name="Chavez-Ramirez B."/>
            <person name="Beukes C."/>
            <person name="Steenkamp E.T."/>
            <person name="Hirsch A.M."/>
            <person name="Manyaka P."/>
            <person name="Maluk M."/>
            <person name="Lafos M."/>
            <person name="Crook M."/>
            <person name="Gross E."/>
            <person name="Simon M.F."/>
            <person name="Bueno dos Reis Junior F."/>
            <person name="Poole P.S."/>
            <person name="Venter S.N."/>
            <person name="James E.K."/>
        </authorList>
    </citation>
    <scope>NUCLEOTIDE SEQUENCE [LARGE SCALE GENOMIC DNA]</scope>
    <source>
        <strain evidence="11 12">GIMN1.004</strain>
    </source>
</reference>
<dbReference type="InterPro" id="IPR022398">
    <property type="entry name" value="Peptidase_S8_His-AS"/>
</dbReference>
<dbReference type="PRINTS" id="PR00723">
    <property type="entry name" value="SUBTILISIN"/>
</dbReference>
<dbReference type="InterPro" id="IPR036852">
    <property type="entry name" value="Peptidase_S8/S53_dom_sf"/>
</dbReference>
<evidence type="ECO:0000256" key="5">
    <source>
        <dbReference type="ARBA" id="ARBA00022825"/>
    </source>
</evidence>
<dbReference type="Gene3D" id="3.40.50.200">
    <property type="entry name" value="Peptidase S8/S53 domain"/>
    <property type="match status" value="1"/>
</dbReference>